<comment type="caution">
    <text evidence="2">The sequence shown here is derived from an EMBL/GenBank/DDBJ whole genome shotgun (WGS) entry which is preliminary data.</text>
</comment>
<feature type="compositionally biased region" description="Acidic residues" evidence="1">
    <location>
        <begin position="12"/>
        <end position="22"/>
    </location>
</feature>
<name>A0A1R2CK19_9CILI</name>
<evidence type="ECO:0000313" key="2">
    <source>
        <dbReference type="EMBL" id="OMJ89382.1"/>
    </source>
</evidence>
<dbReference type="Gene3D" id="3.30.70.330">
    <property type="match status" value="1"/>
</dbReference>
<feature type="region of interest" description="Disordered" evidence="1">
    <location>
        <begin position="1"/>
        <end position="25"/>
    </location>
</feature>
<proteinExistence type="predicted"/>
<evidence type="ECO:0000256" key="1">
    <source>
        <dbReference type="SAM" id="MobiDB-lite"/>
    </source>
</evidence>
<reference evidence="2 3" key="1">
    <citation type="submission" date="2016-11" db="EMBL/GenBank/DDBJ databases">
        <title>The macronuclear genome of Stentor coeruleus: a giant cell with tiny introns.</title>
        <authorList>
            <person name="Slabodnick M."/>
            <person name="Ruby J.G."/>
            <person name="Reiff S.B."/>
            <person name="Swart E.C."/>
            <person name="Gosai S."/>
            <person name="Prabakaran S."/>
            <person name="Witkowska E."/>
            <person name="Larue G.E."/>
            <person name="Fisher S."/>
            <person name="Freeman R.M."/>
            <person name="Gunawardena J."/>
            <person name="Chu W."/>
            <person name="Stover N.A."/>
            <person name="Gregory B.D."/>
            <person name="Nowacki M."/>
            <person name="Derisi J."/>
            <person name="Roy S.W."/>
            <person name="Marshall W.F."/>
            <person name="Sood P."/>
        </authorList>
    </citation>
    <scope>NUCLEOTIDE SEQUENCE [LARGE SCALE GENOMIC DNA]</scope>
    <source>
        <strain evidence="2">WM001</strain>
    </source>
</reference>
<dbReference type="InterPro" id="IPR035979">
    <property type="entry name" value="RBD_domain_sf"/>
</dbReference>
<keyword evidence="3" id="KW-1185">Reference proteome</keyword>
<sequence length="201" mass="22737">MDKSKPLCWADFSEDETSDTEELTPLSDPNKKLLLDTISSSTQPLYHFKIENLPYTITTNEEIQAFLSLSENEAAIRMQYKGKKFTGFALLMTKSQDIALAIAIKYGSNYNGRPILIYYKPNENSQWIPQKKMLDSTGHNTTFSITPQNRIENHKKKPTKVGKNSLITTKGQDSIKNSANILNDTAIISVWPKKGKGKFTR</sequence>
<protein>
    <recommendedName>
        <fullName evidence="4">RRM domain-containing protein</fullName>
    </recommendedName>
</protein>
<evidence type="ECO:0000313" key="3">
    <source>
        <dbReference type="Proteomes" id="UP000187209"/>
    </source>
</evidence>
<dbReference type="InterPro" id="IPR012677">
    <property type="entry name" value="Nucleotide-bd_a/b_plait_sf"/>
</dbReference>
<organism evidence="2 3">
    <name type="scientific">Stentor coeruleus</name>
    <dbReference type="NCBI Taxonomy" id="5963"/>
    <lineage>
        <taxon>Eukaryota</taxon>
        <taxon>Sar</taxon>
        <taxon>Alveolata</taxon>
        <taxon>Ciliophora</taxon>
        <taxon>Postciliodesmatophora</taxon>
        <taxon>Heterotrichea</taxon>
        <taxon>Heterotrichida</taxon>
        <taxon>Stentoridae</taxon>
        <taxon>Stentor</taxon>
    </lineage>
</organism>
<dbReference type="SUPFAM" id="SSF54928">
    <property type="entry name" value="RNA-binding domain, RBD"/>
    <property type="match status" value="1"/>
</dbReference>
<dbReference type="EMBL" id="MPUH01000127">
    <property type="protein sequence ID" value="OMJ89382.1"/>
    <property type="molecule type" value="Genomic_DNA"/>
</dbReference>
<gene>
    <name evidence="2" type="ORF">SteCoe_8484</name>
</gene>
<accession>A0A1R2CK19</accession>
<dbReference type="AlphaFoldDB" id="A0A1R2CK19"/>
<dbReference type="Proteomes" id="UP000187209">
    <property type="component" value="Unassembled WGS sequence"/>
</dbReference>
<evidence type="ECO:0008006" key="4">
    <source>
        <dbReference type="Google" id="ProtNLM"/>
    </source>
</evidence>
<dbReference type="GO" id="GO:0003676">
    <property type="term" value="F:nucleic acid binding"/>
    <property type="evidence" value="ECO:0007669"/>
    <property type="project" value="InterPro"/>
</dbReference>